<comment type="caution">
    <text evidence="2">The sequence shown here is derived from an EMBL/GenBank/DDBJ whole genome shotgun (WGS) entry which is preliminary data.</text>
</comment>
<organism evidence="2 3">
    <name type="scientific">Cymbomonas tetramitiformis</name>
    <dbReference type="NCBI Taxonomy" id="36881"/>
    <lineage>
        <taxon>Eukaryota</taxon>
        <taxon>Viridiplantae</taxon>
        <taxon>Chlorophyta</taxon>
        <taxon>Pyramimonadophyceae</taxon>
        <taxon>Pyramimonadales</taxon>
        <taxon>Pyramimonadaceae</taxon>
        <taxon>Cymbomonas</taxon>
    </lineage>
</organism>
<proteinExistence type="predicted"/>
<keyword evidence="3" id="KW-1185">Reference proteome</keyword>
<dbReference type="Proteomes" id="UP001190700">
    <property type="component" value="Unassembled WGS sequence"/>
</dbReference>
<protein>
    <submittedName>
        <fullName evidence="2">Uncharacterized protein</fullName>
    </submittedName>
</protein>
<feature type="compositionally biased region" description="Low complexity" evidence="1">
    <location>
        <begin position="111"/>
        <end position="121"/>
    </location>
</feature>
<reference evidence="2 3" key="1">
    <citation type="journal article" date="2015" name="Genome Biol. Evol.">
        <title>Comparative Genomics of a Bacterivorous Green Alga Reveals Evolutionary Causalities and Consequences of Phago-Mixotrophic Mode of Nutrition.</title>
        <authorList>
            <person name="Burns J.A."/>
            <person name="Paasch A."/>
            <person name="Narechania A."/>
            <person name="Kim E."/>
        </authorList>
    </citation>
    <scope>NUCLEOTIDE SEQUENCE [LARGE SCALE GENOMIC DNA]</scope>
    <source>
        <strain evidence="2 3">PLY_AMNH</strain>
    </source>
</reference>
<evidence type="ECO:0000313" key="3">
    <source>
        <dbReference type="Proteomes" id="UP001190700"/>
    </source>
</evidence>
<accession>A0AAE0CDI1</accession>
<name>A0AAE0CDI1_9CHLO</name>
<feature type="region of interest" description="Disordered" evidence="1">
    <location>
        <begin position="1"/>
        <end position="121"/>
    </location>
</feature>
<gene>
    <name evidence="2" type="ORF">CYMTET_38417</name>
</gene>
<sequence length="269" mass="28642">MSSGQNAPIVSTRSRRSTRVARSAAHVADALVPTDLATAVAPPAEAIPPQDAQLLRELGINESEEEEEDGDDRRFSPDLSQHVPSEPLDEEFSFGSQPTERPSSPPPSPPANRNVRPRSSSAIDVGGAARLMFGTLPGAQASSRPSTLPASAPLSVADICNRDFTGSNLNLLPSADVLLMKGVFSLQVLRDMCARILGFPKSENLSRVMLVKHVEAFRQIFECAATEGSHRQPAAPALAVPQHNLAGAEGPVPPAMGDVLSRFVFREAR</sequence>
<evidence type="ECO:0000256" key="1">
    <source>
        <dbReference type="SAM" id="MobiDB-lite"/>
    </source>
</evidence>
<dbReference type="EMBL" id="LGRX02025499">
    <property type="protein sequence ID" value="KAK3252274.1"/>
    <property type="molecule type" value="Genomic_DNA"/>
</dbReference>
<dbReference type="AlphaFoldDB" id="A0AAE0CDI1"/>
<evidence type="ECO:0000313" key="2">
    <source>
        <dbReference type="EMBL" id="KAK3252274.1"/>
    </source>
</evidence>